<reference evidence="3 4" key="1">
    <citation type="journal article" date="2014" name="Genome Biol. Evol.">
        <title>Comparative genomics and transcriptomics analyses reveal divergent lifestyle features of nematode endoparasitic fungus Hirsutella minnesotensis.</title>
        <authorList>
            <person name="Lai Y."/>
            <person name="Liu K."/>
            <person name="Zhang X."/>
            <person name="Zhang X."/>
            <person name="Li K."/>
            <person name="Wang N."/>
            <person name="Shu C."/>
            <person name="Wu Y."/>
            <person name="Wang C."/>
            <person name="Bushley K.E."/>
            <person name="Xiang M."/>
            <person name="Liu X."/>
        </authorList>
    </citation>
    <scope>NUCLEOTIDE SEQUENCE [LARGE SCALE GENOMIC DNA]</scope>
    <source>
        <strain evidence="3 4">3608</strain>
    </source>
</reference>
<sequence length="215" mass="23387">MTDEYNTDNPNVSRQVGKSKIPVQGDNEQVQDPVDANQADTEAQLDRHKSDAIDKSKIINECTRHAKPQGRYRELGDGEGVPVDLAAAARLGPVALSECPPPVLRQHPDYSDDPPTYNKEELLYDAKSRERKIIFIRLLTSIFITVIVSLTVAAVVEKIHNHRRPGGVHKVPTPGWSAERITIAPNPATSVAADAAEATAEVTSLVAETTPSLDV</sequence>
<dbReference type="Proteomes" id="UP000054481">
    <property type="component" value="Unassembled WGS sequence"/>
</dbReference>
<keyword evidence="2" id="KW-0812">Transmembrane</keyword>
<organism evidence="3 4">
    <name type="scientific">Hirsutella minnesotensis 3608</name>
    <dbReference type="NCBI Taxonomy" id="1043627"/>
    <lineage>
        <taxon>Eukaryota</taxon>
        <taxon>Fungi</taxon>
        <taxon>Dikarya</taxon>
        <taxon>Ascomycota</taxon>
        <taxon>Pezizomycotina</taxon>
        <taxon>Sordariomycetes</taxon>
        <taxon>Hypocreomycetidae</taxon>
        <taxon>Hypocreales</taxon>
        <taxon>Ophiocordycipitaceae</taxon>
        <taxon>Hirsutella</taxon>
    </lineage>
</organism>
<protein>
    <submittedName>
        <fullName evidence="3">Uncharacterized protein</fullName>
    </submittedName>
</protein>
<dbReference type="OrthoDB" id="4357148at2759"/>
<keyword evidence="4" id="KW-1185">Reference proteome</keyword>
<dbReference type="EMBL" id="KQ030630">
    <property type="protein sequence ID" value="KJZ70371.1"/>
    <property type="molecule type" value="Genomic_DNA"/>
</dbReference>
<feature type="compositionally biased region" description="Basic and acidic residues" evidence="1">
    <location>
        <begin position="44"/>
        <end position="57"/>
    </location>
</feature>
<keyword evidence="2" id="KW-1133">Transmembrane helix</keyword>
<evidence type="ECO:0000256" key="2">
    <source>
        <dbReference type="SAM" id="Phobius"/>
    </source>
</evidence>
<feature type="compositionally biased region" description="Polar residues" evidence="1">
    <location>
        <begin position="7"/>
        <end position="16"/>
    </location>
</feature>
<proteinExistence type="predicted"/>
<feature type="transmembrane region" description="Helical" evidence="2">
    <location>
        <begin position="134"/>
        <end position="156"/>
    </location>
</feature>
<feature type="region of interest" description="Disordered" evidence="1">
    <location>
        <begin position="1"/>
        <end position="57"/>
    </location>
</feature>
<accession>A0A0F7ZG69</accession>
<gene>
    <name evidence="3" type="ORF">HIM_10239</name>
</gene>
<dbReference type="AlphaFoldDB" id="A0A0F7ZG69"/>
<evidence type="ECO:0000313" key="4">
    <source>
        <dbReference type="Proteomes" id="UP000054481"/>
    </source>
</evidence>
<keyword evidence="2" id="KW-0472">Membrane</keyword>
<evidence type="ECO:0000313" key="3">
    <source>
        <dbReference type="EMBL" id="KJZ70371.1"/>
    </source>
</evidence>
<evidence type="ECO:0000256" key="1">
    <source>
        <dbReference type="SAM" id="MobiDB-lite"/>
    </source>
</evidence>
<name>A0A0F7ZG69_9HYPO</name>